<dbReference type="Proteomes" id="UP001470230">
    <property type="component" value="Unassembled WGS sequence"/>
</dbReference>
<sequence>MYSIFRCLCGRYYTSYLVSDPENSTKFQPANFSKDTSSKLQFPIILNTENASPIVIFGSNPYSAAIDCKGGVILINNEIIKK</sequence>
<gene>
    <name evidence="1" type="ORF">M9Y10_010286</name>
</gene>
<reference evidence="1 2" key="1">
    <citation type="submission" date="2024-04" db="EMBL/GenBank/DDBJ databases">
        <title>Tritrichomonas musculus Genome.</title>
        <authorList>
            <person name="Alves-Ferreira E."/>
            <person name="Grigg M."/>
            <person name="Lorenzi H."/>
            <person name="Galac M."/>
        </authorList>
    </citation>
    <scope>NUCLEOTIDE SEQUENCE [LARGE SCALE GENOMIC DNA]</scope>
    <source>
        <strain evidence="1 2">EAF2021</strain>
    </source>
</reference>
<evidence type="ECO:0000313" key="1">
    <source>
        <dbReference type="EMBL" id="KAK8864763.1"/>
    </source>
</evidence>
<keyword evidence="2" id="KW-1185">Reference proteome</keyword>
<proteinExistence type="predicted"/>
<accession>A0ABR2IK89</accession>
<name>A0ABR2IK89_9EUKA</name>
<dbReference type="EMBL" id="JAPFFF010000016">
    <property type="protein sequence ID" value="KAK8864763.1"/>
    <property type="molecule type" value="Genomic_DNA"/>
</dbReference>
<comment type="caution">
    <text evidence="1">The sequence shown here is derived from an EMBL/GenBank/DDBJ whole genome shotgun (WGS) entry which is preliminary data.</text>
</comment>
<organism evidence="1 2">
    <name type="scientific">Tritrichomonas musculus</name>
    <dbReference type="NCBI Taxonomy" id="1915356"/>
    <lineage>
        <taxon>Eukaryota</taxon>
        <taxon>Metamonada</taxon>
        <taxon>Parabasalia</taxon>
        <taxon>Tritrichomonadida</taxon>
        <taxon>Tritrichomonadidae</taxon>
        <taxon>Tritrichomonas</taxon>
    </lineage>
</organism>
<evidence type="ECO:0000313" key="2">
    <source>
        <dbReference type="Proteomes" id="UP001470230"/>
    </source>
</evidence>
<protein>
    <submittedName>
        <fullName evidence="1">Uncharacterized protein</fullName>
    </submittedName>
</protein>